<protein>
    <submittedName>
        <fullName evidence="1">Uncharacterized protein</fullName>
    </submittedName>
</protein>
<sequence>MKKQLLQSIKHLQQLLIHFLEILKPFLYIIKQLLQSIKHLQQLLIHFLEILKPFLYIIKQLLQTLEFWQLALKINGVTSAELQVRLFTQHY</sequence>
<accession>A0A367RM53</accession>
<dbReference type="AlphaFoldDB" id="A0A367RM53"/>
<proteinExistence type="predicted"/>
<reference evidence="2" key="1">
    <citation type="submission" date="2016-04" db="EMBL/GenBank/DDBJ databases">
        <authorList>
            <person name="Tabuchi Yagui T.R."/>
        </authorList>
    </citation>
    <scope>NUCLEOTIDE SEQUENCE [LARGE SCALE GENOMIC DNA]</scope>
</reference>
<evidence type="ECO:0000313" key="2">
    <source>
        <dbReference type="Proteomes" id="UP000252085"/>
    </source>
</evidence>
<dbReference type="EMBL" id="LXQE01000147">
    <property type="protein sequence ID" value="RCJ36800.1"/>
    <property type="molecule type" value="Genomic_DNA"/>
</dbReference>
<name>A0A367RM53_NOSPU</name>
<evidence type="ECO:0000313" key="1">
    <source>
        <dbReference type="EMBL" id="RCJ36800.1"/>
    </source>
</evidence>
<gene>
    <name evidence="1" type="ORF">A6769_14965</name>
</gene>
<organism evidence="1 2">
    <name type="scientific">Nostoc punctiforme NIES-2108</name>
    <dbReference type="NCBI Taxonomy" id="1356359"/>
    <lineage>
        <taxon>Bacteria</taxon>
        <taxon>Bacillati</taxon>
        <taxon>Cyanobacteriota</taxon>
        <taxon>Cyanophyceae</taxon>
        <taxon>Nostocales</taxon>
        <taxon>Nostocaceae</taxon>
        <taxon>Nostoc</taxon>
    </lineage>
</organism>
<comment type="caution">
    <text evidence="1">The sequence shown here is derived from an EMBL/GenBank/DDBJ whole genome shotgun (WGS) entry which is preliminary data.</text>
</comment>
<dbReference type="Proteomes" id="UP000252085">
    <property type="component" value="Unassembled WGS sequence"/>
</dbReference>